<dbReference type="EMBL" id="CP059833">
    <property type="protein sequence ID" value="QMV84416.1"/>
    <property type="molecule type" value="Genomic_DNA"/>
</dbReference>
<dbReference type="CDD" id="cd12952">
    <property type="entry name" value="MMP_ACEL2062"/>
    <property type="match status" value="1"/>
</dbReference>
<dbReference type="InterPro" id="IPR038555">
    <property type="entry name" value="Zincin_1_sf"/>
</dbReference>
<sequence>MIEVSEERFEELVDQGLDRVPRELLSRLENTVILIEDYHPDGPHILGLYEGVALPERTSDYSAHLPDAIWIYRGALQDYCTTEDELIEQVTITVVHEIGHYFGLDDDELHALGWG</sequence>
<dbReference type="Proteomes" id="UP000515570">
    <property type="component" value="Chromosome"/>
</dbReference>
<accession>A0A7G5FCS5</accession>
<dbReference type="RefSeq" id="WP_182385225.1">
    <property type="nucleotide sequence ID" value="NZ_CP059833.1"/>
</dbReference>
<name>A0A7G5FCS5_9CORY</name>
<protein>
    <submittedName>
        <fullName evidence="1">Metallopeptidase family protein</fullName>
    </submittedName>
</protein>
<evidence type="ECO:0000313" key="2">
    <source>
        <dbReference type="Proteomes" id="UP000515570"/>
    </source>
</evidence>
<organism evidence="1 2">
    <name type="scientific">Corynebacterium hindlerae</name>
    <dbReference type="NCBI Taxonomy" id="699041"/>
    <lineage>
        <taxon>Bacteria</taxon>
        <taxon>Bacillati</taxon>
        <taxon>Actinomycetota</taxon>
        <taxon>Actinomycetes</taxon>
        <taxon>Mycobacteriales</taxon>
        <taxon>Corynebacteriaceae</taxon>
        <taxon>Corynebacterium</taxon>
    </lineage>
</organism>
<dbReference type="InterPro" id="IPR010428">
    <property type="entry name" value="Zincin_1"/>
</dbReference>
<gene>
    <name evidence="1" type="ORF">HW450_08550</name>
</gene>
<dbReference type="SUPFAM" id="SSF55486">
    <property type="entry name" value="Metalloproteases ('zincins'), catalytic domain"/>
    <property type="match status" value="1"/>
</dbReference>
<reference evidence="1 2" key="1">
    <citation type="submission" date="2020-07" db="EMBL/GenBank/DDBJ databases">
        <title>non toxigenic Corynebacterium sp. nov from a clinical source.</title>
        <authorList>
            <person name="Bernier A.-M."/>
            <person name="Bernard K."/>
        </authorList>
    </citation>
    <scope>NUCLEOTIDE SEQUENCE [LARGE SCALE GENOMIC DNA]</scope>
    <source>
        <strain evidence="2">NML 93-0612</strain>
    </source>
</reference>
<dbReference type="Pfam" id="PF06262">
    <property type="entry name" value="Zincin_1"/>
    <property type="match status" value="1"/>
</dbReference>
<dbReference type="Gene3D" id="3.30.2010.20">
    <property type="match status" value="1"/>
</dbReference>
<proteinExistence type="predicted"/>
<evidence type="ECO:0000313" key="1">
    <source>
        <dbReference type="EMBL" id="QMV84416.1"/>
    </source>
</evidence>
<keyword evidence="2" id="KW-1185">Reference proteome</keyword>
<dbReference type="AlphaFoldDB" id="A0A7G5FCS5"/>